<evidence type="ECO:0000313" key="2">
    <source>
        <dbReference type="EMBL" id="MBU9714642.1"/>
    </source>
</evidence>
<gene>
    <name evidence="2" type="ORF">KS419_23125</name>
</gene>
<dbReference type="EMBL" id="JAHQCS010000182">
    <property type="protein sequence ID" value="MBU9714642.1"/>
    <property type="molecule type" value="Genomic_DNA"/>
</dbReference>
<dbReference type="Proteomes" id="UP000784880">
    <property type="component" value="Unassembled WGS sequence"/>
</dbReference>
<evidence type="ECO:0000259" key="1">
    <source>
        <dbReference type="Pfam" id="PF22819"/>
    </source>
</evidence>
<keyword evidence="3" id="KW-1185">Reference proteome</keyword>
<protein>
    <recommendedName>
        <fullName evidence="1">TcaA protein NTF2-like domain-containing protein</fullName>
    </recommendedName>
</protein>
<feature type="domain" description="TcaA protein NTF2-like" evidence="1">
    <location>
        <begin position="46"/>
        <end position="155"/>
    </location>
</feature>
<evidence type="ECO:0000313" key="3">
    <source>
        <dbReference type="Proteomes" id="UP000784880"/>
    </source>
</evidence>
<name>A0ABS6JLV6_9BACI</name>
<dbReference type="InterPro" id="IPR054528">
    <property type="entry name" value="TcaA_5th"/>
</dbReference>
<comment type="caution">
    <text evidence="2">The sequence shown here is derived from an EMBL/GenBank/DDBJ whole genome shotgun (WGS) entry which is preliminary data.</text>
</comment>
<reference evidence="2 3" key="1">
    <citation type="submission" date="2021-06" db="EMBL/GenBank/DDBJ databases">
        <title>Bacillus sp. RD4P76, an endophyte from a halophyte.</title>
        <authorList>
            <person name="Sun J.-Q."/>
        </authorList>
    </citation>
    <scope>NUCLEOTIDE SEQUENCE [LARGE SCALE GENOMIC DNA]</scope>
    <source>
        <strain evidence="2 3">CGMCC 1.15917</strain>
    </source>
</reference>
<organism evidence="2 3">
    <name type="scientific">Evansella tamaricis</name>
    <dbReference type="NCBI Taxonomy" id="2069301"/>
    <lineage>
        <taxon>Bacteria</taxon>
        <taxon>Bacillati</taxon>
        <taxon>Bacillota</taxon>
        <taxon>Bacilli</taxon>
        <taxon>Bacillales</taxon>
        <taxon>Bacillaceae</taxon>
        <taxon>Evansella</taxon>
    </lineage>
</organism>
<sequence>MITVWKRTVGIKKAAILILIFFSIVLNACDSEEWEEIEESNQYNIITTFMEGYYDSWEKSLENHTYSIMESYFIANSHVYHMQRRNHQQLITERKVESLLSFSEITLEKNEFGDLRITGTELIEVRQADEILMEERKRSYYLTEVNQGLRITKIERRE</sequence>
<accession>A0ABS6JLV6</accession>
<dbReference type="RefSeq" id="WP_217069372.1">
    <property type="nucleotide sequence ID" value="NZ_JAHQCS010000182.1"/>
</dbReference>
<proteinExistence type="predicted"/>
<dbReference type="Pfam" id="PF22819">
    <property type="entry name" value="TcaA_5th"/>
    <property type="match status" value="1"/>
</dbReference>